<feature type="transmembrane region" description="Helical" evidence="7">
    <location>
        <begin position="210"/>
        <end position="233"/>
    </location>
</feature>
<evidence type="ECO:0000256" key="3">
    <source>
        <dbReference type="ARBA" id="ARBA00022519"/>
    </source>
</evidence>
<feature type="transmembrane region" description="Helical" evidence="7">
    <location>
        <begin position="45"/>
        <end position="64"/>
    </location>
</feature>
<protein>
    <submittedName>
        <fullName evidence="9">TRAP transporter large permease</fullName>
    </submittedName>
</protein>
<keyword evidence="2" id="KW-1003">Cell membrane</keyword>
<keyword evidence="4 7" id="KW-0812">Transmembrane</keyword>
<feature type="transmembrane region" description="Helical" evidence="7">
    <location>
        <begin position="331"/>
        <end position="349"/>
    </location>
</feature>
<keyword evidence="6 7" id="KW-0472">Membrane</keyword>
<feature type="domain" description="TRAP C4-dicarboxylate transport system permease DctM subunit" evidence="8">
    <location>
        <begin position="7"/>
        <end position="414"/>
    </location>
</feature>
<evidence type="ECO:0000256" key="5">
    <source>
        <dbReference type="ARBA" id="ARBA00022989"/>
    </source>
</evidence>
<evidence type="ECO:0000256" key="7">
    <source>
        <dbReference type="SAM" id="Phobius"/>
    </source>
</evidence>
<evidence type="ECO:0000313" key="9">
    <source>
        <dbReference type="EMBL" id="NYB75757.1"/>
    </source>
</evidence>
<organism evidence="9 10">
    <name type="scientific">Sedimentibacter hydroxybenzoicus DSM 7310</name>
    <dbReference type="NCBI Taxonomy" id="1123245"/>
    <lineage>
        <taxon>Bacteria</taxon>
        <taxon>Bacillati</taxon>
        <taxon>Bacillota</taxon>
        <taxon>Tissierellia</taxon>
        <taxon>Sedimentibacter</taxon>
    </lineage>
</organism>
<dbReference type="PIRSF" id="PIRSF006066">
    <property type="entry name" value="HI0050"/>
    <property type="match status" value="1"/>
</dbReference>
<keyword evidence="5 7" id="KW-1133">Transmembrane helix</keyword>
<feature type="transmembrane region" description="Helical" evidence="7">
    <location>
        <begin position="7"/>
        <end position="33"/>
    </location>
</feature>
<feature type="transmembrane region" description="Helical" evidence="7">
    <location>
        <begin position="163"/>
        <end position="189"/>
    </location>
</feature>
<dbReference type="GO" id="GO:0022857">
    <property type="term" value="F:transmembrane transporter activity"/>
    <property type="evidence" value="ECO:0007669"/>
    <property type="project" value="TreeGrafter"/>
</dbReference>
<dbReference type="Pfam" id="PF06808">
    <property type="entry name" value="DctM"/>
    <property type="match status" value="1"/>
</dbReference>
<evidence type="ECO:0000313" key="10">
    <source>
        <dbReference type="Proteomes" id="UP000611629"/>
    </source>
</evidence>
<comment type="subcellular location">
    <subcellularLocation>
        <location evidence="1">Cell inner membrane</location>
        <topology evidence="1">Multi-pass membrane protein</topology>
    </subcellularLocation>
</comment>
<feature type="transmembrane region" description="Helical" evidence="7">
    <location>
        <begin position="269"/>
        <end position="290"/>
    </location>
</feature>
<feature type="transmembrane region" description="Helical" evidence="7">
    <location>
        <begin position="355"/>
        <end position="378"/>
    </location>
</feature>
<dbReference type="RefSeq" id="WP_179239474.1">
    <property type="nucleotide sequence ID" value="NZ_JACBNQ010000028.1"/>
</dbReference>
<evidence type="ECO:0000256" key="4">
    <source>
        <dbReference type="ARBA" id="ARBA00022692"/>
    </source>
</evidence>
<feature type="transmembrane region" description="Helical" evidence="7">
    <location>
        <begin position="133"/>
        <end position="157"/>
    </location>
</feature>
<comment type="caution">
    <text evidence="9">The sequence shown here is derived from an EMBL/GenBank/DDBJ whole genome shotgun (WGS) entry which is preliminary data.</text>
</comment>
<dbReference type="InterPro" id="IPR004681">
    <property type="entry name" value="TRAP_DctM"/>
</dbReference>
<keyword evidence="10" id="KW-1185">Reference proteome</keyword>
<keyword evidence="3" id="KW-0997">Cell inner membrane</keyword>
<feature type="transmembrane region" description="Helical" evidence="7">
    <location>
        <begin position="76"/>
        <end position="94"/>
    </location>
</feature>
<dbReference type="PANTHER" id="PTHR33362">
    <property type="entry name" value="SIALIC ACID TRAP TRANSPORTER PERMEASE PROTEIN SIAT-RELATED"/>
    <property type="match status" value="1"/>
</dbReference>
<evidence type="ECO:0000256" key="2">
    <source>
        <dbReference type="ARBA" id="ARBA00022475"/>
    </source>
</evidence>
<dbReference type="GO" id="GO:0005886">
    <property type="term" value="C:plasma membrane"/>
    <property type="evidence" value="ECO:0007669"/>
    <property type="project" value="UniProtKB-SubCell"/>
</dbReference>
<reference evidence="9" key="1">
    <citation type="submission" date="2020-07" db="EMBL/GenBank/DDBJ databases">
        <title>Genomic analysis of a strain of Sedimentibacter Hydroxybenzoicus DSM7310.</title>
        <authorList>
            <person name="Ma S."/>
        </authorList>
    </citation>
    <scope>NUCLEOTIDE SEQUENCE</scope>
    <source>
        <strain evidence="9">DSM 7310</strain>
    </source>
</reference>
<accession>A0A974GXM6</accession>
<evidence type="ECO:0000259" key="8">
    <source>
        <dbReference type="Pfam" id="PF06808"/>
    </source>
</evidence>
<evidence type="ECO:0000256" key="6">
    <source>
        <dbReference type="ARBA" id="ARBA00023136"/>
    </source>
</evidence>
<proteinExistence type="predicted"/>
<dbReference type="Proteomes" id="UP000611629">
    <property type="component" value="Unassembled WGS sequence"/>
</dbReference>
<dbReference type="NCBIfam" id="TIGR00786">
    <property type="entry name" value="dctM"/>
    <property type="match status" value="1"/>
</dbReference>
<dbReference type="EMBL" id="JACBNQ010000028">
    <property type="protein sequence ID" value="NYB75757.1"/>
    <property type="molecule type" value="Genomic_DNA"/>
</dbReference>
<feature type="transmembrane region" description="Helical" evidence="7">
    <location>
        <begin position="100"/>
        <end position="121"/>
    </location>
</feature>
<gene>
    <name evidence="9" type="ORF">HZF24_16530</name>
</gene>
<feature type="transmembrane region" description="Helical" evidence="7">
    <location>
        <begin position="390"/>
        <end position="418"/>
    </location>
</feature>
<feature type="transmembrane region" description="Helical" evidence="7">
    <location>
        <begin position="302"/>
        <end position="324"/>
    </location>
</feature>
<evidence type="ECO:0000256" key="1">
    <source>
        <dbReference type="ARBA" id="ARBA00004429"/>
    </source>
</evidence>
<dbReference type="AlphaFoldDB" id="A0A974GXM6"/>
<sequence>MGIILIILILVFAIIGIPIAFSLGISSLVTIIAEGYPLVVVPQKLFGGIDSFPLLAIPFFILSGELMNGGGLNKRIIRVANAFLGNLPGSLPIITIVASAFFAAISGSAVATVAAIGGITIPAMIKQGYPDHYAAGVASSASIVGPIIPPSITLIVYGSSLQLSISSLFLASAVPGIFMTFAFILIAVYQARKNNYPREGKTSFKEKFDAVKEGFWALMMPVIILGGIFSGTFTPTEAAVVSVVYAFIIGLFVYKGFTLKDLPKILGEAAVSASTIMLILATSKILAWVITVINLPTMVANAILGITDNAFLILMLVNIILLIVGCLMEANAAVIILIPILVPIVTQLGMSPITFGVLMTVNLCLGLLTPPVGICLLLGSQMAGSKFEKAVISMLPYFAVGLITLMLTTFVPAITLWLPGLM</sequence>
<dbReference type="PANTHER" id="PTHR33362:SF3">
    <property type="entry name" value="SIALIC ACID TRAP TRANSPORTER PERMEASE PROTEIN SIAT"/>
    <property type="match status" value="1"/>
</dbReference>
<dbReference type="InterPro" id="IPR010656">
    <property type="entry name" value="DctM"/>
</dbReference>
<feature type="transmembrane region" description="Helical" evidence="7">
    <location>
        <begin position="239"/>
        <end position="257"/>
    </location>
</feature>
<name>A0A974GXM6_SEDHY</name>